<name>A0A4R2MUI9_9PAST</name>
<feature type="binding site" evidence="4">
    <location>
        <position position="60"/>
    </location>
    <ligand>
        <name>substrate</name>
    </ligand>
</feature>
<evidence type="ECO:0000256" key="2">
    <source>
        <dbReference type="ARBA" id="ARBA00022741"/>
    </source>
</evidence>
<dbReference type="GO" id="GO:0030272">
    <property type="term" value="F:5-formyltetrahydrofolate cyclo-ligase activity"/>
    <property type="evidence" value="ECO:0007669"/>
    <property type="project" value="UniProtKB-EC"/>
</dbReference>
<evidence type="ECO:0000256" key="3">
    <source>
        <dbReference type="ARBA" id="ARBA00022840"/>
    </source>
</evidence>
<keyword evidence="8" id="KW-1185">Reference proteome</keyword>
<accession>A0A4R2MUI9</accession>
<evidence type="ECO:0000256" key="5">
    <source>
        <dbReference type="RuleBase" id="RU361279"/>
    </source>
</evidence>
<dbReference type="PIRSF" id="PIRSF006806">
    <property type="entry name" value="FTHF_cligase"/>
    <property type="match status" value="1"/>
</dbReference>
<dbReference type="GO" id="GO:0009396">
    <property type="term" value="P:folic acid-containing compound biosynthetic process"/>
    <property type="evidence" value="ECO:0007669"/>
    <property type="project" value="TreeGrafter"/>
</dbReference>
<proteinExistence type="inferred from homology"/>
<dbReference type="InterPro" id="IPR002698">
    <property type="entry name" value="FTHF_cligase"/>
</dbReference>
<feature type="binding site" evidence="4">
    <location>
        <position position="55"/>
    </location>
    <ligand>
        <name>substrate</name>
    </ligand>
</feature>
<dbReference type="RefSeq" id="WP_176672780.1">
    <property type="nucleotide sequence ID" value="NZ_CP016605.1"/>
</dbReference>
<dbReference type="GO" id="GO:0046872">
    <property type="term" value="F:metal ion binding"/>
    <property type="evidence" value="ECO:0007669"/>
    <property type="project" value="UniProtKB-KW"/>
</dbReference>
<evidence type="ECO:0000313" key="7">
    <source>
        <dbReference type="EMBL" id="TCP12352.1"/>
    </source>
</evidence>
<sequence>MNIPIQQQRQQIRQQIRQSRQNLTALEQQKAEQNVTQQALQLIETRKARHIALYLSFDGEISTKKLIENLWQKKIDVYLPVLHPFSKGHLLFLKYETSTPMIKNKFGIIEPKLDVTKVFPTQKLDIIFTPLVAFDKQGNRLGMGGGFYDRTLQNWQQKHFIPVGLAHACQEVEQLPVEIWDIPLAQILIG</sequence>
<dbReference type="Gene3D" id="3.40.50.10420">
    <property type="entry name" value="NagB/RpiA/CoA transferase-like"/>
    <property type="match status" value="1"/>
</dbReference>
<dbReference type="NCBIfam" id="TIGR02727">
    <property type="entry name" value="MTHFS_bact"/>
    <property type="match status" value="1"/>
</dbReference>
<evidence type="ECO:0000256" key="6">
    <source>
        <dbReference type="SAM" id="Coils"/>
    </source>
</evidence>
<dbReference type="EC" id="6.3.3.2" evidence="5"/>
<dbReference type="Proteomes" id="UP000294841">
    <property type="component" value="Unassembled WGS sequence"/>
</dbReference>
<protein>
    <recommendedName>
        <fullName evidence="5">5-formyltetrahydrofolate cyclo-ligase</fullName>
        <ecNumber evidence="5">6.3.3.2</ecNumber>
    </recommendedName>
</protein>
<evidence type="ECO:0000256" key="1">
    <source>
        <dbReference type="ARBA" id="ARBA00010638"/>
    </source>
</evidence>
<gene>
    <name evidence="7" type="ORF">EV697_104162</name>
</gene>
<dbReference type="Pfam" id="PF01812">
    <property type="entry name" value="5-FTHF_cyc-lig"/>
    <property type="match status" value="1"/>
</dbReference>
<dbReference type="InterPro" id="IPR024185">
    <property type="entry name" value="FTHF_cligase-like_sf"/>
</dbReference>
<dbReference type="InterPro" id="IPR037171">
    <property type="entry name" value="NagB/RpiA_transferase-like"/>
</dbReference>
<keyword evidence="3 4" id="KW-0067">ATP-binding</keyword>
<evidence type="ECO:0000256" key="4">
    <source>
        <dbReference type="PIRSR" id="PIRSR006806-1"/>
    </source>
</evidence>
<dbReference type="EMBL" id="SLXI01000004">
    <property type="protein sequence ID" value="TCP12352.1"/>
    <property type="molecule type" value="Genomic_DNA"/>
</dbReference>
<comment type="cofactor">
    <cofactor evidence="5">
        <name>Mg(2+)</name>
        <dbReference type="ChEBI" id="CHEBI:18420"/>
    </cofactor>
</comment>
<feature type="binding site" evidence="4">
    <location>
        <begin position="9"/>
        <end position="13"/>
    </location>
    <ligand>
        <name>ATP</name>
        <dbReference type="ChEBI" id="CHEBI:30616"/>
    </ligand>
</feature>
<dbReference type="SUPFAM" id="SSF100950">
    <property type="entry name" value="NagB/RpiA/CoA transferase-like"/>
    <property type="match status" value="1"/>
</dbReference>
<dbReference type="AlphaFoldDB" id="A0A4R2MUI9"/>
<comment type="catalytic activity">
    <reaction evidence="5">
        <text>(6S)-5-formyl-5,6,7,8-tetrahydrofolate + ATP = (6R)-5,10-methenyltetrahydrofolate + ADP + phosphate</text>
        <dbReference type="Rhea" id="RHEA:10488"/>
        <dbReference type="ChEBI" id="CHEBI:30616"/>
        <dbReference type="ChEBI" id="CHEBI:43474"/>
        <dbReference type="ChEBI" id="CHEBI:57455"/>
        <dbReference type="ChEBI" id="CHEBI:57457"/>
        <dbReference type="ChEBI" id="CHEBI:456216"/>
        <dbReference type="EC" id="6.3.3.2"/>
    </reaction>
</comment>
<evidence type="ECO:0000313" key="8">
    <source>
        <dbReference type="Proteomes" id="UP000294841"/>
    </source>
</evidence>
<feature type="binding site" evidence="4">
    <location>
        <begin position="140"/>
        <end position="148"/>
    </location>
    <ligand>
        <name>ATP</name>
        <dbReference type="ChEBI" id="CHEBI:30616"/>
    </ligand>
</feature>
<keyword evidence="6" id="KW-0175">Coiled coil</keyword>
<reference evidence="7 8" key="1">
    <citation type="submission" date="2019-03" db="EMBL/GenBank/DDBJ databases">
        <title>Genomic Encyclopedia of Type Strains, Phase IV (KMG-IV): sequencing the most valuable type-strain genomes for metagenomic binning, comparative biology and taxonomic classification.</title>
        <authorList>
            <person name="Goeker M."/>
        </authorList>
    </citation>
    <scope>NUCLEOTIDE SEQUENCE [LARGE SCALE GENOMIC DNA]</scope>
    <source>
        <strain evidence="7 8">DSM 28231</strain>
    </source>
</reference>
<dbReference type="PANTHER" id="PTHR23407:SF1">
    <property type="entry name" value="5-FORMYLTETRAHYDROFOLATE CYCLO-LIGASE"/>
    <property type="match status" value="1"/>
</dbReference>
<comment type="similarity">
    <text evidence="1 5">Belongs to the 5-formyltetrahydrofolate cyclo-ligase family.</text>
</comment>
<keyword evidence="5" id="KW-0479">Metal-binding</keyword>
<dbReference type="PANTHER" id="PTHR23407">
    <property type="entry name" value="ATPASE INHIBITOR/5-FORMYLTETRAHYDROFOLATE CYCLO-LIGASE"/>
    <property type="match status" value="1"/>
</dbReference>
<feature type="coiled-coil region" evidence="6">
    <location>
        <begin position="9"/>
        <end position="36"/>
    </location>
</feature>
<keyword evidence="2 4" id="KW-0547">Nucleotide-binding</keyword>
<dbReference type="GO" id="GO:0035999">
    <property type="term" value="P:tetrahydrofolate interconversion"/>
    <property type="evidence" value="ECO:0007669"/>
    <property type="project" value="TreeGrafter"/>
</dbReference>
<dbReference type="GO" id="GO:0005524">
    <property type="term" value="F:ATP binding"/>
    <property type="evidence" value="ECO:0007669"/>
    <property type="project" value="UniProtKB-KW"/>
</dbReference>
<keyword evidence="5" id="KW-0460">Magnesium</keyword>
<keyword evidence="7" id="KW-0436">Ligase</keyword>
<comment type="caution">
    <text evidence="7">The sequence shown here is derived from an EMBL/GenBank/DDBJ whole genome shotgun (WGS) entry which is preliminary data.</text>
</comment>
<organism evidence="7 8">
    <name type="scientific">Bisgaardia hudsonensis</name>
    <dbReference type="NCBI Taxonomy" id="109472"/>
    <lineage>
        <taxon>Bacteria</taxon>
        <taxon>Pseudomonadati</taxon>
        <taxon>Pseudomonadota</taxon>
        <taxon>Gammaproteobacteria</taxon>
        <taxon>Pasteurellales</taxon>
        <taxon>Pasteurellaceae</taxon>
        <taxon>Bisgaardia</taxon>
    </lineage>
</organism>